<evidence type="ECO:0000313" key="3">
    <source>
        <dbReference type="EMBL" id="OTP14578.1"/>
    </source>
</evidence>
<keyword evidence="5" id="KW-1185">Reference proteome</keyword>
<reference evidence="4" key="3">
    <citation type="submission" date="2024-03" db="EMBL/GenBank/DDBJ databases">
        <title>The Genome Sequence of Enterococcus sp. DIV0242b.</title>
        <authorList>
            <consortium name="The Broad Institute Genomics Platform"/>
            <consortium name="The Broad Institute Microbial Omics Core"/>
            <consortium name="The Broad Institute Genomic Center for Infectious Diseases"/>
            <person name="Earl A."/>
            <person name="Manson A."/>
            <person name="Gilmore M."/>
            <person name="Schwartman J."/>
            <person name="Shea T."/>
            <person name="Abouelleil A."/>
            <person name="Cao P."/>
            <person name="Chapman S."/>
            <person name="Cusick C."/>
            <person name="Young S."/>
            <person name="Neafsey D."/>
            <person name="Nusbaum C."/>
            <person name="Birren B."/>
        </authorList>
    </citation>
    <scope>NUCLEOTIDE SEQUENCE</scope>
    <source>
        <strain evidence="4">9E7_DIV0242</strain>
    </source>
</reference>
<accession>A0A242K4X4</accession>
<dbReference type="RefSeq" id="WP_086349710.1">
    <property type="nucleotide sequence ID" value="NZ_CP147247.1"/>
</dbReference>
<dbReference type="Proteomes" id="UP000195141">
    <property type="component" value="Chromosome"/>
</dbReference>
<organism evidence="3">
    <name type="scientific">Candidatus Enterococcus clewellii</name>
    <dbReference type="NCBI Taxonomy" id="1834193"/>
    <lineage>
        <taxon>Bacteria</taxon>
        <taxon>Bacillati</taxon>
        <taxon>Bacillota</taxon>
        <taxon>Bacilli</taxon>
        <taxon>Lactobacillales</taxon>
        <taxon>Enterococcaceae</taxon>
        <taxon>Enterococcus</taxon>
    </lineage>
</organism>
<keyword evidence="2" id="KW-0812">Transmembrane</keyword>
<evidence type="ECO:0000313" key="4">
    <source>
        <dbReference type="EMBL" id="WYJ90388.1"/>
    </source>
</evidence>
<feature type="region of interest" description="Disordered" evidence="1">
    <location>
        <begin position="48"/>
        <end position="86"/>
    </location>
</feature>
<proteinExistence type="predicted"/>
<feature type="compositionally biased region" description="Low complexity" evidence="1">
    <location>
        <begin position="51"/>
        <end position="71"/>
    </location>
</feature>
<reference evidence="4" key="2">
    <citation type="submission" date="2017-05" db="EMBL/GenBank/DDBJ databases">
        <authorList>
            <consortium name="The Broad Institute Genomics Platform"/>
            <consortium name="The Broad Institute Genomic Center for Infectious Diseases"/>
            <person name="Earl A."/>
            <person name="Manson A."/>
            <person name="Schwartman J."/>
            <person name="Gilmore M."/>
            <person name="Abouelleil A."/>
            <person name="Cao P."/>
            <person name="Chapman S."/>
            <person name="Cusick C."/>
            <person name="Shea T."/>
            <person name="Young S."/>
            <person name="Neafsey D."/>
            <person name="Nusbaum C."/>
            <person name="Birren B."/>
        </authorList>
    </citation>
    <scope>NUCLEOTIDE SEQUENCE</scope>
    <source>
        <strain evidence="4">9E7_DIV0242</strain>
    </source>
</reference>
<sequence length="124" mass="12948">MKKSRVISLIASFILGLACCFVIPVITDASGNGGAVKTNGVIGFYEEDVSESSTSESSSSDSETSETTQSTLPPTGGTSKPSGKFPSTGELVKNSLTISGIALLVMAVLFLIWKRKNREGGVNR</sequence>
<protein>
    <recommendedName>
        <fullName evidence="6">Gram-positive cocci surface proteins LPxTG domain-containing protein</fullName>
    </recommendedName>
</protein>
<dbReference type="EMBL" id="CP147247">
    <property type="protein sequence ID" value="WYJ90388.1"/>
    <property type="molecule type" value="Genomic_DNA"/>
</dbReference>
<dbReference type="OrthoDB" id="2185858at2"/>
<evidence type="ECO:0008006" key="6">
    <source>
        <dbReference type="Google" id="ProtNLM"/>
    </source>
</evidence>
<dbReference type="AlphaFoldDB" id="A0A242K4X4"/>
<evidence type="ECO:0000256" key="1">
    <source>
        <dbReference type="SAM" id="MobiDB-lite"/>
    </source>
</evidence>
<reference evidence="3" key="1">
    <citation type="submission" date="2017-05" db="EMBL/GenBank/DDBJ databases">
        <title>The Genome Sequence of Enterococcus sp. 9E7_DIV0242.</title>
        <authorList>
            <consortium name="The Broad Institute Genomics Platform"/>
            <consortium name="The Broad Institute Genomic Center for Infectious Diseases"/>
            <person name="Earl A."/>
            <person name="Manson A."/>
            <person name="Schwartman J."/>
            <person name="Gilmore M."/>
            <person name="Abouelleil A."/>
            <person name="Cao P."/>
            <person name="Chapman S."/>
            <person name="Cusick C."/>
            <person name="Shea T."/>
            <person name="Young S."/>
            <person name="Neafsey D."/>
            <person name="Nusbaum C."/>
            <person name="Birren B."/>
        </authorList>
    </citation>
    <scope>NUCLEOTIDE SEQUENCE [LARGE SCALE GENOMIC DNA]</scope>
    <source>
        <strain evidence="3">9E7_DIV0242</strain>
    </source>
</reference>
<evidence type="ECO:0000256" key="2">
    <source>
        <dbReference type="SAM" id="Phobius"/>
    </source>
</evidence>
<dbReference type="NCBIfam" id="TIGR01167">
    <property type="entry name" value="LPXTG_anchor"/>
    <property type="match status" value="1"/>
</dbReference>
<keyword evidence="2" id="KW-0472">Membrane</keyword>
<keyword evidence="2" id="KW-1133">Transmembrane helix</keyword>
<dbReference type="PROSITE" id="PS51257">
    <property type="entry name" value="PROKAR_LIPOPROTEIN"/>
    <property type="match status" value="1"/>
</dbReference>
<gene>
    <name evidence="4" type="ORF">A5888_002145</name>
    <name evidence="3" type="ORF">A5888_002679</name>
</gene>
<feature type="transmembrane region" description="Helical" evidence="2">
    <location>
        <begin position="7"/>
        <end position="26"/>
    </location>
</feature>
<name>A0A242K4X4_9ENTE</name>
<evidence type="ECO:0000313" key="5">
    <source>
        <dbReference type="Proteomes" id="UP000195141"/>
    </source>
</evidence>
<feature type="transmembrane region" description="Helical" evidence="2">
    <location>
        <begin position="95"/>
        <end position="113"/>
    </location>
</feature>
<dbReference type="EMBL" id="NGMM01000004">
    <property type="protein sequence ID" value="OTP14578.1"/>
    <property type="molecule type" value="Genomic_DNA"/>
</dbReference>
<feature type="compositionally biased region" description="Polar residues" evidence="1">
    <location>
        <begin position="72"/>
        <end position="81"/>
    </location>
</feature>